<dbReference type="EMBL" id="UYWY01019539">
    <property type="protein sequence ID" value="VDM38020.1"/>
    <property type="molecule type" value="Genomic_DNA"/>
</dbReference>
<keyword evidence="1" id="KW-0472">Membrane</keyword>
<sequence>MAKISIIEQFLFIYEQMWLKNFIPKKSFEKRRIRPDKVFPLKKTFGLVERHNSSASLYAHTIKAEPICLLVKQQVDRVQIDGRSGDQQLIYAVVDELRDVRGKIVHIKNLCLCCFARLGFKYVRILVYLFKRFLPFLSRYCVVCFFFGSLLLVGLSGCVPVSCFHHIKTTKLEVDFFPFFFLPSPIIPVLRAEKLHNYDTFKNR</sequence>
<evidence type="ECO:0000313" key="5">
    <source>
        <dbReference type="WBParaSite" id="TCNE_0000669901-mRNA-1"/>
    </source>
</evidence>
<dbReference type="WBParaSite" id="TCNE_0000669901-mRNA-1">
    <property type="protein sequence ID" value="TCNE_0000669901-mRNA-1"/>
    <property type="gene ID" value="TCNE_0000669901"/>
</dbReference>
<feature type="domain" description="AP-3 complex subunit delta Mu C-terminal" evidence="2">
    <location>
        <begin position="42"/>
        <end position="100"/>
    </location>
</feature>
<gene>
    <name evidence="3" type="ORF">TCNE_LOCUS6699</name>
</gene>
<dbReference type="Pfam" id="PF26171">
    <property type="entry name" value="Mu_AP3"/>
    <property type="match status" value="1"/>
</dbReference>
<feature type="transmembrane region" description="Helical" evidence="1">
    <location>
        <begin position="136"/>
        <end position="161"/>
    </location>
</feature>
<proteinExistence type="predicted"/>
<keyword evidence="1" id="KW-1133">Transmembrane helix</keyword>
<reference evidence="5" key="1">
    <citation type="submission" date="2016-06" db="UniProtKB">
        <authorList>
            <consortium name="WormBaseParasite"/>
        </authorList>
    </citation>
    <scope>IDENTIFICATION</scope>
</reference>
<dbReference type="Proteomes" id="UP000050794">
    <property type="component" value="Unassembled WGS sequence"/>
</dbReference>
<evidence type="ECO:0000256" key="1">
    <source>
        <dbReference type="SAM" id="Phobius"/>
    </source>
</evidence>
<name>A0A183UDX9_TOXCA</name>
<dbReference type="AlphaFoldDB" id="A0A183UDX9"/>
<protein>
    <recommendedName>
        <fullName evidence="2">AP-3 complex subunit delta Mu C-terminal domain-containing protein</fullName>
    </recommendedName>
</protein>
<organism evidence="4 5">
    <name type="scientific">Toxocara canis</name>
    <name type="common">Canine roundworm</name>
    <dbReference type="NCBI Taxonomy" id="6265"/>
    <lineage>
        <taxon>Eukaryota</taxon>
        <taxon>Metazoa</taxon>
        <taxon>Ecdysozoa</taxon>
        <taxon>Nematoda</taxon>
        <taxon>Chromadorea</taxon>
        <taxon>Rhabditida</taxon>
        <taxon>Spirurina</taxon>
        <taxon>Ascaridomorpha</taxon>
        <taxon>Ascaridoidea</taxon>
        <taxon>Toxocaridae</taxon>
        <taxon>Toxocara</taxon>
    </lineage>
</organism>
<dbReference type="InterPro" id="IPR058898">
    <property type="entry name" value="Mu_AP3"/>
</dbReference>
<keyword evidence="4" id="KW-1185">Reference proteome</keyword>
<evidence type="ECO:0000313" key="3">
    <source>
        <dbReference type="EMBL" id="VDM38020.1"/>
    </source>
</evidence>
<evidence type="ECO:0000259" key="2">
    <source>
        <dbReference type="Pfam" id="PF26171"/>
    </source>
</evidence>
<evidence type="ECO:0000313" key="4">
    <source>
        <dbReference type="Proteomes" id="UP000050794"/>
    </source>
</evidence>
<accession>A0A183UDX9</accession>
<keyword evidence="1" id="KW-0812">Transmembrane</keyword>
<reference evidence="3 4" key="2">
    <citation type="submission" date="2018-11" db="EMBL/GenBank/DDBJ databases">
        <authorList>
            <consortium name="Pathogen Informatics"/>
        </authorList>
    </citation>
    <scope>NUCLEOTIDE SEQUENCE [LARGE SCALE GENOMIC DNA]</scope>
</reference>